<evidence type="ECO:0008006" key="3">
    <source>
        <dbReference type="Google" id="ProtNLM"/>
    </source>
</evidence>
<dbReference type="PANTHER" id="PTHR35586:SF1">
    <property type="entry name" value="SLL1691 PROTEIN"/>
    <property type="match status" value="1"/>
</dbReference>
<organism evidence="1 2">
    <name type="scientific">Alloalcanivorax profundimaris</name>
    <dbReference type="NCBI Taxonomy" id="2735259"/>
    <lineage>
        <taxon>Bacteria</taxon>
        <taxon>Pseudomonadati</taxon>
        <taxon>Pseudomonadota</taxon>
        <taxon>Gammaproteobacteria</taxon>
        <taxon>Oceanospirillales</taxon>
        <taxon>Alcanivoracaceae</taxon>
        <taxon>Alloalcanivorax</taxon>
    </lineage>
</organism>
<proteinExistence type="predicted"/>
<evidence type="ECO:0000313" key="2">
    <source>
        <dbReference type="Proteomes" id="UP000662703"/>
    </source>
</evidence>
<sequence>MESHARRDDYDSPWKEAIEEMLPDFMAFYFPKACRAIDWGKPHRFLDQELQKIVPASDTGRRVVDKLVEVAMRRGGHQWVHLHIEIQSHREGDFAERMMVYHYRIFDRFRRPVASLAMLADGEAGWRPGPYQQSVLGCRWMLDFPSVKLLDYRRSSAALARHDNPFGLVTLAHLRTRGTRGHSARRYRAKYRMIRLLHGQGWEKRRIIQLLRIIDWLMALPPHLEQSLRRRLVAVEGERHMQYITSFERLAREEGVQQGRHQGLQQGRAELLIHMLAHRFGPLPTEVRQRLERAGAEEIQVWADRVLDADSLDQVLR</sequence>
<accession>A0ABS0AQG5</accession>
<dbReference type="EMBL" id="ARXX01000018">
    <property type="protein sequence ID" value="MBF5056184.1"/>
    <property type="molecule type" value="Genomic_DNA"/>
</dbReference>
<keyword evidence="2" id="KW-1185">Reference proteome</keyword>
<reference evidence="1 2" key="1">
    <citation type="submission" date="2012-09" db="EMBL/GenBank/DDBJ databases">
        <title>Genome Sequence of alkane-degrading Bacterium Alcanivorax sp. 521-1.</title>
        <authorList>
            <person name="Lai Q."/>
            <person name="Shao Z."/>
        </authorList>
    </citation>
    <scope>NUCLEOTIDE SEQUENCE [LARGE SCALE GENOMIC DNA]</scope>
    <source>
        <strain evidence="1 2">521-1</strain>
    </source>
</reference>
<protein>
    <recommendedName>
        <fullName evidence="3">Cytosolic protein</fullName>
    </recommendedName>
</protein>
<evidence type="ECO:0000313" key="1">
    <source>
        <dbReference type="EMBL" id="MBF5056184.1"/>
    </source>
</evidence>
<name>A0ABS0AQG5_9GAMM</name>
<gene>
    <name evidence="1" type="ORF">Y5W_01478</name>
</gene>
<dbReference type="Proteomes" id="UP000662703">
    <property type="component" value="Unassembled WGS sequence"/>
</dbReference>
<comment type="caution">
    <text evidence="1">The sequence shown here is derived from an EMBL/GenBank/DDBJ whole genome shotgun (WGS) entry which is preliminary data.</text>
</comment>
<dbReference type="PANTHER" id="PTHR35586">
    <property type="entry name" value="SLL1691 PROTEIN"/>
    <property type="match status" value="1"/>
</dbReference>